<organism evidence="8 9">
    <name type="scientific">Wallemia hederae</name>
    <dbReference type="NCBI Taxonomy" id="1540922"/>
    <lineage>
        <taxon>Eukaryota</taxon>
        <taxon>Fungi</taxon>
        <taxon>Dikarya</taxon>
        <taxon>Basidiomycota</taxon>
        <taxon>Wallemiomycotina</taxon>
        <taxon>Wallemiomycetes</taxon>
        <taxon>Wallemiales</taxon>
        <taxon>Wallemiaceae</taxon>
        <taxon>Wallemia</taxon>
    </lineage>
</organism>
<comment type="caution">
    <text evidence="8">The sequence shown here is derived from an EMBL/GenBank/DDBJ whole genome shotgun (WGS) entry which is preliminary data.</text>
</comment>
<evidence type="ECO:0000256" key="6">
    <source>
        <dbReference type="PROSITE-ProRule" id="PRU00646"/>
    </source>
</evidence>
<dbReference type="GO" id="GO:0043162">
    <property type="term" value="P:ubiquitin-dependent protein catabolic process via the multivesicular body sorting pathway"/>
    <property type="evidence" value="ECO:0007669"/>
    <property type="project" value="UniProtKB-ARBA"/>
</dbReference>
<dbReference type="PANTHER" id="PTHR13678:SF2">
    <property type="entry name" value="VACUOLAR PROTEIN SORTING-ASSOCIATED PROTEIN 37A"/>
    <property type="match status" value="1"/>
</dbReference>
<sequence length="206" mass="23516">MNFTLIREPLSRPISALCLFNPSDDDAIIPRIPGTRISIDLEELLQSPSYLDAVYETLPRTEALRKREELLMLSNEDLARRNMELGEALIALRRETQQSYDDATAAYERWNGIEKQLKDLDHKTSPGFLTMRLKQAVSQQDDLSESIASEFISSASLEGSGSGSDSAQEQQQRIDTFVKEFKQVRKLYHKRNIWADKASHGDVIWQ</sequence>
<evidence type="ECO:0000256" key="1">
    <source>
        <dbReference type="ARBA" id="ARBA00004177"/>
    </source>
</evidence>
<feature type="domain" description="VPS37 C-terminal" evidence="7">
    <location>
        <begin position="107"/>
        <end position="206"/>
    </location>
</feature>
<evidence type="ECO:0000313" key="9">
    <source>
        <dbReference type="Proteomes" id="UP000310189"/>
    </source>
</evidence>
<dbReference type="InterPro" id="IPR009851">
    <property type="entry name" value="Mod_r"/>
</dbReference>
<comment type="subcellular location">
    <subcellularLocation>
        <location evidence="1">Endosome</location>
    </subcellularLocation>
</comment>
<keyword evidence="4" id="KW-0967">Endosome</keyword>
<dbReference type="Gene3D" id="1.10.287.660">
    <property type="entry name" value="Helix hairpin bin"/>
    <property type="match status" value="1"/>
</dbReference>
<dbReference type="GO" id="GO:0006612">
    <property type="term" value="P:protein targeting to membrane"/>
    <property type="evidence" value="ECO:0007669"/>
    <property type="project" value="TreeGrafter"/>
</dbReference>
<dbReference type="AlphaFoldDB" id="A0A4T0FUA9"/>
<evidence type="ECO:0000259" key="7">
    <source>
        <dbReference type="PROSITE" id="PS51314"/>
    </source>
</evidence>
<keyword evidence="3 6" id="KW-0813">Transport</keyword>
<evidence type="ECO:0000256" key="2">
    <source>
        <dbReference type="ARBA" id="ARBA00007617"/>
    </source>
</evidence>
<evidence type="ECO:0000256" key="3">
    <source>
        <dbReference type="ARBA" id="ARBA00022448"/>
    </source>
</evidence>
<dbReference type="PROSITE" id="PS51314">
    <property type="entry name" value="VPS37_C"/>
    <property type="match status" value="1"/>
</dbReference>
<dbReference type="InterPro" id="IPR037202">
    <property type="entry name" value="ESCRT_assembly_dom"/>
</dbReference>
<dbReference type="EMBL" id="SPNW01000008">
    <property type="protein sequence ID" value="TIA92151.1"/>
    <property type="molecule type" value="Genomic_DNA"/>
</dbReference>
<dbReference type="GO" id="GO:0006623">
    <property type="term" value="P:protein targeting to vacuole"/>
    <property type="evidence" value="ECO:0007669"/>
    <property type="project" value="TreeGrafter"/>
</dbReference>
<dbReference type="Proteomes" id="UP000310189">
    <property type="component" value="Unassembled WGS sequence"/>
</dbReference>
<dbReference type="SUPFAM" id="SSF140111">
    <property type="entry name" value="Endosomal sorting complex assembly domain"/>
    <property type="match status" value="1"/>
</dbReference>
<dbReference type="InterPro" id="IPR029012">
    <property type="entry name" value="Helix_hairpin_bin_sf"/>
</dbReference>
<dbReference type="OrthoDB" id="10260857at2759"/>
<dbReference type="Pfam" id="PF07200">
    <property type="entry name" value="Mod_r"/>
    <property type="match status" value="1"/>
</dbReference>
<reference evidence="8 9" key="1">
    <citation type="submission" date="2019-03" db="EMBL/GenBank/DDBJ databases">
        <title>Sequencing 23 genomes of Wallemia ichthyophaga.</title>
        <authorList>
            <person name="Gostincar C."/>
        </authorList>
    </citation>
    <scope>NUCLEOTIDE SEQUENCE [LARGE SCALE GENOMIC DNA]</scope>
    <source>
        <strain evidence="8 9">EXF-5753</strain>
    </source>
</reference>
<keyword evidence="5 6" id="KW-0653">Protein transport</keyword>
<protein>
    <recommendedName>
        <fullName evidence="7">VPS37 C-terminal domain-containing protein</fullName>
    </recommendedName>
</protein>
<evidence type="ECO:0000313" key="8">
    <source>
        <dbReference type="EMBL" id="TIA92151.1"/>
    </source>
</evidence>
<comment type="similarity">
    <text evidence="2">Belongs to the VPS37 family.</text>
</comment>
<proteinExistence type="inferred from homology"/>
<keyword evidence="9" id="KW-1185">Reference proteome</keyword>
<evidence type="ECO:0000256" key="4">
    <source>
        <dbReference type="ARBA" id="ARBA00022753"/>
    </source>
</evidence>
<name>A0A4T0FUA9_9BASI</name>
<accession>A0A4T0FUA9</accession>
<dbReference type="GO" id="GO:0000813">
    <property type="term" value="C:ESCRT I complex"/>
    <property type="evidence" value="ECO:0007669"/>
    <property type="project" value="UniProtKB-ARBA"/>
</dbReference>
<gene>
    <name evidence="8" type="ORF">E3P99_00699</name>
</gene>
<dbReference type="PANTHER" id="PTHR13678">
    <property type="entry name" value="VACUOLAR PROTEIN SORTING-ASSOCIATED PROTEIN 37"/>
    <property type="match status" value="1"/>
</dbReference>
<evidence type="ECO:0000256" key="5">
    <source>
        <dbReference type="ARBA" id="ARBA00022927"/>
    </source>
</evidence>